<dbReference type="GO" id="GO:0010001">
    <property type="term" value="P:glial cell differentiation"/>
    <property type="evidence" value="ECO:0007669"/>
    <property type="project" value="TreeGrafter"/>
</dbReference>
<dbReference type="GO" id="GO:0007417">
    <property type="term" value="P:central nervous system development"/>
    <property type="evidence" value="ECO:0007669"/>
    <property type="project" value="TreeGrafter"/>
</dbReference>
<dbReference type="GO" id="GO:0005615">
    <property type="term" value="C:extracellular space"/>
    <property type="evidence" value="ECO:0007669"/>
    <property type="project" value="TreeGrafter"/>
</dbReference>
<reference evidence="7 8" key="1">
    <citation type="journal article" date="2018" name="Proc. R. Soc. B">
        <title>A non-coding region near Follistatin controls head colour polymorphism in the Gouldian finch.</title>
        <authorList>
            <person name="Toomey M.B."/>
            <person name="Marques C.I."/>
            <person name="Andrade P."/>
            <person name="Araujo P.M."/>
            <person name="Sabatino S."/>
            <person name="Gazda M.A."/>
            <person name="Afonso S."/>
            <person name="Lopes R.J."/>
            <person name="Corbo J.C."/>
            <person name="Carneiro M."/>
        </authorList>
    </citation>
    <scope>NUCLEOTIDE SEQUENCE [LARGE SCALE GENOMIC DNA]</scope>
    <source>
        <strain evidence="7">Red01</strain>
        <tissue evidence="7">Muscle</tissue>
    </source>
</reference>
<dbReference type="PROSITE" id="PS50963">
    <property type="entry name" value="LINK_2"/>
    <property type="match status" value="1"/>
</dbReference>
<organism evidence="7 8">
    <name type="scientific">Chloebia gouldiae</name>
    <name type="common">Gouldian finch</name>
    <name type="synonym">Erythrura gouldiae</name>
    <dbReference type="NCBI Taxonomy" id="44316"/>
    <lineage>
        <taxon>Eukaryota</taxon>
        <taxon>Metazoa</taxon>
        <taxon>Chordata</taxon>
        <taxon>Craniata</taxon>
        <taxon>Vertebrata</taxon>
        <taxon>Euteleostomi</taxon>
        <taxon>Archelosauria</taxon>
        <taxon>Archosauria</taxon>
        <taxon>Dinosauria</taxon>
        <taxon>Saurischia</taxon>
        <taxon>Theropoda</taxon>
        <taxon>Coelurosauria</taxon>
        <taxon>Aves</taxon>
        <taxon>Neognathae</taxon>
        <taxon>Neoaves</taxon>
        <taxon>Telluraves</taxon>
        <taxon>Australaves</taxon>
        <taxon>Passeriformes</taxon>
        <taxon>Passeroidea</taxon>
        <taxon>Passeridae</taxon>
        <taxon>Chloebia</taxon>
    </lineage>
</organism>
<evidence type="ECO:0000256" key="2">
    <source>
        <dbReference type="ARBA" id="ARBA00022525"/>
    </source>
</evidence>
<dbReference type="GO" id="GO:0072534">
    <property type="term" value="C:perineuronal net"/>
    <property type="evidence" value="ECO:0007669"/>
    <property type="project" value="TreeGrafter"/>
</dbReference>
<protein>
    <recommendedName>
        <fullName evidence="6">Link domain-containing protein</fullName>
    </recommendedName>
</protein>
<dbReference type="SUPFAM" id="SSF56436">
    <property type="entry name" value="C-type lectin-like"/>
    <property type="match status" value="1"/>
</dbReference>
<dbReference type="EMBL" id="QUSF01000015">
    <property type="protein sequence ID" value="RLW03590.1"/>
    <property type="molecule type" value="Genomic_DNA"/>
</dbReference>
<dbReference type="GO" id="GO:0002052">
    <property type="term" value="P:positive regulation of neuroblast proliferation"/>
    <property type="evidence" value="ECO:0007669"/>
    <property type="project" value="TreeGrafter"/>
</dbReference>
<accession>A0A3L8SKB8</accession>
<dbReference type="PANTHER" id="PTHR22804:SF40">
    <property type="entry name" value="HYALURONAN AND PROTEOGLYCAN LINK PROTEIN 3"/>
    <property type="match status" value="1"/>
</dbReference>
<keyword evidence="8" id="KW-1185">Reference proteome</keyword>
<proteinExistence type="predicted"/>
<sequence length="82" mass="9018">MTLEEAKQSCQDAGAEIARVGQLYSAWKFAGLDRCSAGWLADGSVRYPIVTPRANCGPAEPGVRSFGFPRKGRFGVFCYRER</sequence>
<dbReference type="FunFam" id="3.10.100.10:FF:000001">
    <property type="entry name" value="Hyaluronan proteoglycan link protein 1"/>
    <property type="match status" value="1"/>
</dbReference>
<evidence type="ECO:0000256" key="3">
    <source>
        <dbReference type="ARBA" id="ARBA00022737"/>
    </source>
</evidence>
<comment type="caution">
    <text evidence="5">Lacks conserved residue(s) required for the propagation of feature annotation.</text>
</comment>
<evidence type="ECO:0000256" key="4">
    <source>
        <dbReference type="ARBA" id="ARBA00023157"/>
    </source>
</evidence>
<dbReference type="InterPro" id="IPR016187">
    <property type="entry name" value="CTDL_fold"/>
</dbReference>
<dbReference type="Proteomes" id="UP000276834">
    <property type="component" value="Unassembled WGS sequence"/>
</dbReference>
<dbReference type="GO" id="GO:0005540">
    <property type="term" value="F:hyaluronic acid binding"/>
    <property type="evidence" value="ECO:0007669"/>
    <property type="project" value="InterPro"/>
</dbReference>
<keyword evidence="4 5" id="KW-1015">Disulfide bond</keyword>
<keyword evidence="2" id="KW-0964">Secreted</keyword>
<dbReference type="GO" id="GO:0045202">
    <property type="term" value="C:synapse"/>
    <property type="evidence" value="ECO:0007669"/>
    <property type="project" value="TreeGrafter"/>
</dbReference>
<dbReference type="OrthoDB" id="5359219at2759"/>
<dbReference type="GO" id="GO:0001501">
    <property type="term" value="P:skeletal system development"/>
    <property type="evidence" value="ECO:0007669"/>
    <property type="project" value="TreeGrafter"/>
</dbReference>
<evidence type="ECO:0000259" key="6">
    <source>
        <dbReference type="PROSITE" id="PS50963"/>
    </source>
</evidence>
<feature type="disulfide bond" evidence="5">
    <location>
        <begin position="35"/>
        <end position="56"/>
    </location>
</feature>
<dbReference type="GO" id="GO:0007155">
    <property type="term" value="P:cell adhesion"/>
    <property type="evidence" value="ECO:0007669"/>
    <property type="project" value="InterPro"/>
</dbReference>
<dbReference type="AlphaFoldDB" id="A0A3L8SKB8"/>
<evidence type="ECO:0000256" key="5">
    <source>
        <dbReference type="PROSITE-ProRule" id="PRU00323"/>
    </source>
</evidence>
<dbReference type="InterPro" id="IPR050691">
    <property type="entry name" value="Hyaluronan_bind_Proteoglycan"/>
</dbReference>
<comment type="caution">
    <text evidence="7">The sequence shown here is derived from an EMBL/GenBank/DDBJ whole genome shotgun (WGS) entry which is preliminary data.</text>
</comment>
<dbReference type="InterPro" id="IPR016186">
    <property type="entry name" value="C-type_lectin-like/link_sf"/>
</dbReference>
<name>A0A3L8SKB8_CHLGU</name>
<dbReference type="Gene3D" id="3.10.100.10">
    <property type="entry name" value="Mannose-Binding Protein A, subunit A"/>
    <property type="match status" value="1"/>
</dbReference>
<dbReference type="PANTHER" id="PTHR22804">
    <property type="entry name" value="AGGRECAN/VERSICAN PROTEOGLYCAN"/>
    <property type="match status" value="1"/>
</dbReference>
<feature type="domain" description="Link" evidence="6">
    <location>
        <begin position="1"/>
        <end position="80"/>
    </location>
</feature>
<dbReference type="InterPro" id="IPR000538">
    <property type="entry name" value="Link_dom"/>
</dbReference>
<dbReference type="SMART" id="SM00445">
    <property type="entry name" value="LINK"/>
    <property type="match status" value="1"/>
</dbReference>
<evidence type="ECO:0000256" key="1">
    <source>
        <dbReference type="ARBA" id="ARBA00004613"/>
    </source>
</evidence>
<evidence type="ECO:0000313" key="8">
    <source>
        <dbReference type="Proteomes" id="UP000276834"/>
    </source>
</evidence>
<comment type="subcellular location">
    <subcellularLocation>
        <location evidence="1">Secreted</location>
    </subcellularLocation>
</comment>
<keyword evidence="3" id="KW-0677">Repeat</keyword>
<evidence type="ECO:0000313" key="7">
    <source>
        <dbReference type="EMBL" id="RLW03590.1"/>
    </source>
</evidence>
<gene>
    <name evidence="7" type="ORF">DV515_00006423</name>
</gene>
<dbReference type="PROSITE" id="PS01241">
    <property type="entry name" value="LINK_1"/>
    <property type="match status" value="1"/>
</dbReference>
<dbReference type="Pfam" id="PF00193">
    <property type="entry name" value="Xlink"/>
    <property type="match status" value="1"/>
</dbReference>
<dbReference type="PRINTS" id="PR01265">
    <property type="entry name" value="LINKMODULE"/>
</dbReference>